<feature type="region of interest" description="Disordered" evidence="1">
    <location>
        <begin position="1"/>
        <end position="76"/>
    </location>
</feature>
<keyword evidence="3" id="KW-1185">Reference proteome</keyword>
<dbReference type="Proteomes" id="UP000601435">
    <property type="component" value="Unassembled WGS sequence"/>
</dbReference>
<organism evidence="2 3">
    <name type="scientific">Symbiodinium necroappetens</name>
    <dbReference type="NCBI Taxonomy" id="1628268"/>
    <lineage>
        <taxon>Eukaryota</taxon>
        <taxon>Sar</taxon>
        <taxon>Alveolata</taxon>
        <taxon>Dinophyceae</taxon>
        <taxon>Suessiales</taxon>
        <taxon>Symbiodiniaceae</taxon>
        <taxon>Symbiodinium</taxon>
    </lineage>
</organism>
<dbReference type="OrthoDB" id="10618003at2759"/>
<feature type="compositionally biased region" description="Basic and acidic residues" evidence="1">
    <location>
        <begin position="1"/>
        <end position="26"/>
    </location>
</feature>
<dbReference type="AlphaFoldDB" id="A0A812R225"/>
<protein>
    <submittedName>
        <fullName evidence="2">TY2B-B protein</fullName>
    </submittedName>
</protein>
<evidence type="ECO:0000313" key="3">
    <source>
        <dbReference type="Proteomes" id="UP000601435"/>
    </source>
</evidence>
<dbReference type="EMBL" id="CAJNJA010018093">
    <property type="protein sequence ID" value="CAE7415149.1"/>
    <property type="molecule type" value="Genomic_DNA"/>
</dbReference>
<proteinExistence type="predicted"/>
<name>A0A812R225_9DINO</name>
<evidence type="ECO:0000256" key="1">
    <source>
        <dbReference type="SAM" id="MobiDB-lite"/>
    </source>
</evidence>
<sequence>VMPAQLRDDAQEDVAAREEQVGHRAETQPPRLTASYGTMPDGAGAVSVNGGGASTEAPAVVQAPAGPQQDSTTASTIAERRDRALVGTELQEGAQAAGSTGFVTPRSSRAPEGYQNNWMGMELPRWVTRLGSMLNIPAIPSPGEFVPSPMLSDGPRPVPPGGHAFVLSPPRRRPSMREKSLLSYLRDTVYLEMIPQDFNLDVHEIGKKGYHQGILSGYLDLESQY</sequence>
<evidence type="ECO:0000313" key="2">
    <source>
        <dbReference type="EMBL" id="CAE7415149.1"/>
    </source>
</evidence>
<gene>
    <name evidence="2" type="primary">TY2B-B</name>
    <name evidence="2" type="ORF">SNEC2469_LOCUS11406</name>
</gene>
<feature type="compositionally biased region" description="Low complexity" evidence="1">
    <location>
        <begin position="57"/>
        <end position="69"/>
    </location>
</feature>
<reference evidence="2" key="1">
    <citation type="submission" date="2021-02" db="EMBL/GenBank/DDBJ databases">
        <authorList>
            <person name="Dougan E. K."/>
            <person name="Rhodes N."/>
            <person name="Thang M."/>
            <person name="Chan C."/>
        </authorList>
    </citation>
    <scope>NUCLEOTIDE SEQUENCE</scope>
</reference>
<feature type="non-terminal residue" evidence="2">
    <location>
        <position position="1"/>
    </location>
</feature>
<accession>A0A812R225</accession>
<comment type="caution">
    <text evidence="2">The sequence shown here is derived from an EMBL/GenBank/DDBJ whole genome shotgun (WGS) entry which is preliminary data.</text>
</comment>